<dbReference type="GO" id="GO:0021556">
    <property type="term" value="P:central nervous system formation"/>
    <property type="evidence" value="ECO:0007669"/>
    <property type="project" value="TreeGrafter"/>
</dbReference>
<organism evidence="2 3">
    <name type="scientific">Tetranychus urticae</name>
    <name type="common">Two-spotted spider mite</name>
    <dbReference type="NCBI Taxonomy" id="32264"/>
    <lineage>
        <taxon>Eukaryota</taxon>
        <taxon>Metazoa</taxon>
        <taxon>Ecdysozoa</taxon>
        <taxon>Arthropoda</taxon>
        <taxon>Chelicerata</taxon>
        <taxon>Arachnida</taxon>
        <taxon>Acari</taxon>
        <taxon>Acariformes</taxon>
        <taxon>Trombidiformes</taxon>
        <taxon>Prostigmata</taxon>
        <taxon>Eleutherengona</taxon>
        <taxon>Raphignathae</taxon>
        <taxon>Tetranychoidea</taxon>
        <taxon>Tetranychidae</taxon>
        <taxon>Tetranychus</taxon>
    </lineage>
</organism>
<proteinExistence type="predicted"/>
<dbReference type="SUPFAM" id="SSF57501">
    <property type="entry name" value="Cystine-knot cytokines"/>
    <property type="match status" value="1"/>
</dbReference>
<dbReference type="PANTHER" id="PTHR23199">
    <property type="entry name" value="NEUROTROPHIN 1-RELATED"/>
    <property type="match status" value="1"/>
</dbReference>
<dbReference type="GO" id="GO:0008083">
    <property type="term" value="F:growth factor activity"/>
    <property type="evidence" value="ECO:0007669"/>
    <property type="project" value="TreeGrafter"/>
</dbReference>
<gene>
    <name evidence="2" type="primary">107361021</name>
</gene>
<dbReference type="GO" id="GO:0045087">
    <property type="term" value="P:innate immune response"/>
    <property type="evidence" value="ECO:0007669"/>
    <property type="project" value="TreeGrafter"/>
</dbReference>
<dbReference type="Pfam" id="PF00243">
    <property type="entry name" value="NGF"/>
    <property type="match status" value="1"/>
</dbReference>
<dbReference type="InterPro" id="IPR052444">
    <property type="entry name" value="Spz/Toll_ligand-like"/>
</dbReference>
<dbReference type="Proteomes" id="UP000015104">
    <property type="component" value="Unassembled WGS sequence"/>
</dbReference>
<dbReference type="EMBL" id="CAEY01001801">
    <property type="status" value="NOT_ANNOTATED_CDS"/>
    <property type="molecule type" value="Genomic_DNA"/>
</dbReference>
<evidence type="ECO:0000313" key="3">
    <source>
        <dbReference type="Proteomes" id="UP000015104"/>
    </source>
</evidence>
<accession>T1K725</accession>
<dbReference type="GO" id="GO:0005576">
    <property type="term" value="C:extracellular region"/>
    <property type="evidence" value="ECO:0007669"/>
    <property type="project" value="TreeGrafter"/>
</dbReference>
<reference evidence="2" key="2">
    <citation type="submission" date="2015-06" db="UniProtKB">
        <authorList>
            <consortium name="EnsemblMetazoa"/>
        </authorList>
    </citation>
    <scope>IDENTIFICATION</scope>
</reference>
<dbReference type="EnsemblMetazoa" id="tetur06g03490.1">
    <property type="protein sequence ID" value="tetur06g03490.1"/>
    <property type="gene ID" value="tetur06g03490"/>
</dbReference>
<dbReference type="InterPro" id="IPR029034">
    <property type="entry name" value="Cystine-knot_cytokine"/>
</dbReference>
<dbReference type="InterPro" id="IPR002072">
    <property type="entry name" value="Nerve_growth_factor-rel"/>
</dbReference>
<dbReference type="KEGG" id="tut:107361021"/>
<dbReference type="Gene3D" id="2.10.90.10">
    <property type="entry name" value="Cystine-knot cytokines"/>
    <property type="match status" value="1"/>
</dbReference>
<name>T1K725_TETUR</name>
<dbReference type="HOGENOM" id="CLU_1226212_0_0_1"/>
<dbReference type="PANTHER" id="PTHR23199:SF17">
    <property type="entry name" value="NERVE GROWTH FACTOR-RELATED DOMAIN-CONTAINING PROTEIN"/>
    <property type="match status" value="1"/>
</dbReference>
<dbReference type="KEGG" id="tut:107361120"/>
<evidence type="ECO:0000313" key="2">
    <source>
        <dbReference type="EnsemblMetazoa" id="tetur06g02660.1"/>
    </source>
</evidence>
<dbReference type="eggNOG" id="ENOG502STES">
    <property type="taxonomic scope" value="Eukaryota"/>
</dbReference>
<reference evidence="3" key="1">
    <citation type="submission" date="2011-08" db="EMBL/GenBank/DDBJ databases">
        <authorList>
            <person name="Rombauts S."/>
        </authorList>
    </citation>
    <scope>NUCLEOTIDE SEQUENCE</scope>
    <source>
        <strain evidence="3">London</strain>
    </source>
</reference>
<keyword evidence="3" id="KW-1185">Reference proteome</keyword>
<dbReference type="GO" id="GO:0005121">
    <property type="term" value="F:Toll binding"/>
    <property type="evidence" value="ECO:0007669"/>
    <property type="project" value="TreeGrafter"/>
</dbReference>
<dbReference type="EMBL" id="CAEY01001799">
    <property type="status" value="NOT_ANNOTATED_CDS"/>
    <property type="molecule type" value="Genomic_DNA"/>
</dbReference>
<dbReference type="AlphaFoldDB" id="T1K725"/>
<dbReference type="EnsemblMetazoa" id="tetur06g02660.1">
    <property type="protein sequence ID" value="tetur06g02660.1"/>
    <property type="gene ID" value="tetur06g02660"/>
</dbReference>
<dbReference type="OrthoDB" id="10040891at2759"/>
<sequence>MISQVKITTLGIILVSIIQIWLPNVAGHKIHLSDGTLKLIIRSYVNDLLTKYQPDPNLRSHLHKMSSHVVNHPALYQKRLYIGSEPPTHDPEIEDDQSSMMVMKRKVPKEETPTEQFPSEEICPTNRQWEQINKTHDLYDNEVEVIQEEGMTQFIYTYRCSSNKASSCVGISPLYNSECTERNGWVYMLHKKPGDEAPQWGYVAAPHHCACKIQPKLEVTVPSSER</sequence>
<feature type="domain" description="Nerve growth factor-related" evidence="1">
    <location>
        <begin position="122"/>
        <end position="216"/>
    </location>
</feature>
<protein>
    <recommendedName>
        <fullName evidence="1">Nerve growth factor-related domain-containing protein</fullName>
    </recommendedName>
</protein>
<dbReference type="OMA" id="QFVFSYR"/>
<evidence type="ECO:0000259" key="1">
    <source>
        <dbReference type="Pfam" id="PF00243"/>
    </source>
</evidence>